<evidence type="ECO:0000256" key="1">
    <source>
        <dbReference type="ARBA" id="ARBA00008791"/>
    </source>
</evidence>
<keyword evidence="4" id="KW-1185">Reference proteome</keyword>
<dbReference type="Gene3D" id="3.40.50.12370">
    <property type="match status" value="1"/>
</dbReference>
<gene>
    <name evidence="3" type="ORF">SAMN05216204_1213</name>
</gene>
<dbReference type="RefSeq" id="WP_091875683.1">
    <property type="nucleotide sequence ID" value="NZ_FOLD01000021.1"/>
</dbReference>
<accession>A0A1I1RAT6</accession>
<feature type="domain" description="UspA" evidence="2">
    <location>
        <begin position="155"/>
        <end position="278"/>
    </location>
</feature>
<dbReference type="AlphaFoldDB" id="A0A1I1RAT6"/>
<dbReference type="OrthoDB" id="9804721at2"/>
<dbReference type="Pfam" id="PF00582">
    <property type="entry name" value="Usp"/>
    <property type="match status" value="1"/>
</dbReference>
<dbReference type="STRING" id="1164594.SAMN05216204_1213"/>
<comment type="similarity">
    <text evidence="1">Belongs to the universal stress protein A family.</text>
</comment>
<name>A0A1I1RAT6_9BURK</name>
<evidence type="ECO:0000313" key="3">
    <source>
        <dbReference type="EMBL" id="SFD28673.1"/>
    </source>
</evidence>
<evidence type="ECO:0000259" key="2">
    <source>
        <dbReference type="Pfam" id="PF00582"/>
    </source>
</evidence>
<dbReference type="PANTHER" id="PTHR46268:SF15">
    <property type="entry name" value="UNIVERSAL STRESS PROTEIN HP_0031"/>
    <property type="match status" value="1"/>
</dbReference>
<evidence type="ECO:0000313" key="4">
    <source>
        <dbReference type="Proteomes" id="UP000198639"/>
    </source>
</evidence>
<proteinExistence type="inferred from homology"/>
<reference evidence="4" key="1">
    <citation type="submission" date="2016-10" db="EMBL/GenBank/DDBJ databases">
        <authorList>
            <person name="Varghese N."/>
            <person name="Submissions S."/>
        </authorList>
    </citation>
    <scope>NUCLEOTIDE SEQUENCE [LARGE SCALE GENOMIC DNA]</scope>
    <source>
        <strain evidence="4">CGMCC 1.12041</strain>
    </source>
</reference>
<organism evidence="3 4">
    <name type="scientific">Massilia yuzhufengensis</name>
    <dbReference type="NCBI Taxonomy" id="1164594"/>
    <lineage>
        <taxon>Bacteria</taxon>
        <taxon>Pseudomonadati</taxon>
        <taxon>Pseudomonadota</taxon>
        <taxon>Betaproteobacteria</taxon>
        <taxon>Burkholderiales</taxon>
        <taxon>Oxalobacteraceae</taxon>
        <taxon>Telluria group</taxon>
        <taxon>Massilia</taxon>
    </lineage>
</organism>
<dbReference type="PRINTS" id="PR01438">
    <property type="entry name" value="UNVRSLSTRESS"/>
</dbReference>
<sequence length="278" mass="29923">MSYRTIIVHADASRHAPQRIGIAARLAAEHEAHLVGVAAIGVSREVFPRGYHAVPGSLEASYFDPLHETATQALDRFGELAGEAGVAFEKRLVCDLASEALARLGRFADLVIVNQDDLSEALTDTIGRIPEYVAFTCARPVLVVPCAPVTHGLGRHVLVAWNGSKEASAALLAALPLMRRAVRATIVAFRPPGDTELADPQQQADLAAFLARHDVQAEILAIDRHIDGGRALLTLAAQEAYDLLVMGCYGHSQFRELFLGGVTRHVLQNATMSVLMAR</sequence>
<dbReference type="EMBL" id="FOLD01000021">
    <property type="protein sequence ID" value="SFD28673.1"/>
    <property type="molecule type" value="Genomic_DNA"/>
</dbReference>
<dbReference type="SUPFAM" id="SSF52402">
    <property type="entry name" value="Adenine nucleotide alpha hydrolases-like"/>
    <property type="match status" value="2"/>
</dbReference>
<dbReference type="PANTHER" id="PTHR46268">
    <property type="entry name" value="STRESS RESPONSE PROTEIN NHAX"/>
    <property type="match status" value="1"/>
</dbReference>
<dbReference type="CDD" id="cd00293">
    <property type="entry name" value="USP-like"/>
    <property type="match status" value="1"/>
</dbReference>
<protein>
    <submittedName>
        <fullName evidence="3">Nucleotide-binding universal stress protein, UspA family</fullName>
    </submittedName>
</protein>
<dbReference type="InterPro" id="IPR006016">
    <property type="entry name" value="UspA"/>
</dbReference>
<dbReference type="Proteomes" id="UP000198639">
    <property type="component" value="Unassembled WGS sequence"/>
</dbReference>
<dbReference type="InterPro" id="IPR006015">
    <property type="entry name" value="Universal_stress_UspA"/>
</dbReference>